<evidence type="ECO:0000313" key="3">
    <source>
        <dbReference type="Proteomes" id="UP001500655"/>
    </source>
</evidence>
<evidence type="ECO:0008006" key="4">
    <source>
        <dbReference type="Google" id="ProtNLM"/>
    </source>
</evidence>
<evidence type="ECO:0000256" key="1">
    <source>
        <dbReference type="SAM" id="MobiDB-lite"/>
    </source>
</evidence>
<protein>
    <recommendedName>
        <fullName evidence="4">Protein kinase domain-containing protein</fullName>
    </recommendedName>
</protein>
<sequence>MTGGDYDQVTVDEGRLGRRDRLNSGANGAIWRLTGFQLASAPGPLVYKQYQGQAAVGVSLAGLASIVQARLRLTPRQLTVFDELTVWPLRVVVDRSGTPLGVLMRLIDSDFMENMRLPSGRRAMVPREVQHLIFDPAVARRNSVDVPADRDLAARFTVCERMALAMSLMHGANLVYGDLSSRNVLYRLRPKPSVLLVDCDAARVKGSAAVNKQQNSPDWDAPEGGQQTQASDRYKLALFVLRCLLPGRNASLNRDPASAAAVLKPEGRRLMRMALTGPPSDRPLAREWLSYLRQEIGLQPLPSRQSTGVVKPKDGGQRIPVQNTPGWLKGDDGVWVRT</sequence>
<dbReference type="EMBL" id="BAAALS010000003">
    <property type="protein sequence ID" value="GAA1740377.1"/>
    <property type="molecule type" value="Genomic_DNA"/>
</dbReference>
<dbReference type="Gene3D" id="1.10.510.10">
    <property type="entry name" value="Transferase(Phosphotransferase) domain 1"/>
    <property type="match status" value="1"/>
</dbReference>
<dbReference type="PROSITE" id="PS00109">
    <property type="entry name" value="PROTEIN_KINASE_TYR"/>
    <property type="match status" value="1"/>
</dbReference>
<evidence type="ECO:0000313" key="2">
    <source>
        <dbReference type="EMBL" id="GAA1740377.1"/>
    </source>
</evidence>
<organism evidence="2 3">
    <name type="scientific">Luedemannella helvata</name>
    <dbReference type="NCBI Taxonomy" id="349315"/>
    <lineage>
        <taxon>Bacteria</taxon>
        <taxon>Bacillati</taxon>
        <taxon>Actinomycetota</taxon>
        <taxon>Actinomycetes</taxon>
        <taxon>Micromonosporales</taxon>
        <taxon>Micromonosporaceae</taxon>
        <taxon>Luedemannella</taxon>
    </lineage>
</organism>
<dbReference type="SUPFAM" id="SSF56112">
    <property type="entry name" value="Protein kinase-like (PK-like)"/>
    <property type="match status" value="1"/>
</dbReference>
<name>A0ABP4VWT1_9ACTN</name>
<reference evidence="3" key="1">
    <citation type="journal article" date="2019" name="Int. J. Syst. Evol. Microbiol.">
        <title>The Global Catalogue of Microorganisms (GCM) 10K type strain sequencing project: providing services to taxonomists for standard genome sequencing and annotation.</title>
        <authorList>
            <consortium name="The Broad Institute Genomics Platform"/>
            <consortium name="The Broad Institute Genome Sequencing Center for Infectious Disease"/>
            <person name="Wu L."/>
            <person name="Ma J."/>
        </authorList>
    </citation>
    <scope>NUCLEOTIDE SEQUENCE [LARGE SCALE GENOMIC DNA]</scope>
    <source>
        <strain evidence="3">JCM 13249</strain>
    </source>
</reference>
<proteinExistence type="predicted"/>
<dbReference type="Proteomes" id="UP001500655">
    <property type="component" value="Unassembled WGS sequence"/>
</dbReference>
<keyword evidence="3" id="KW-1185">Reference proteome</keyword>
<gene>
    <name evidence="2" type="ORF">GCM10009681_09100</name>
</gene>
<dbReference type="InterPro" id="IPR008266">
    <property type="entry name" value="Tyr_kinase_AS"/>
</dbReference>
<comment type="caution">
    <text evidence="2">The sequence shown here is derived from an EMBL/GenBank/DDBJ whole genome shotgun (WGS) entry which is preliminary data.</text>
</comment>
<dbReference type="InterPro" id="IPR011009">
    <property type="entry name" value="Kinase-like_dom_sf"/>
</dbReference>
<feature type="region of interest" description="Disordered" evidence="1">
    <location>
        <begin position="208"/>
        <end position="227"/>
    </location>
</feature>
<accession>A0ABP4VWT1</accession>
<dbReference type="RefSeq" id="WP_344077127.1">
    <property type="nucleotide sequence ID" value="NZ_BAAALS010000003.1"/>
</dbReference>
<feature type="region of interest" description="Disordered" evidence="1">
    <location>
        <begin position="302"/>
        <end position="326"/>
    </location>
</feature>